<comment type="caution">
    <text evidence="2">The sequence shown here is derived from an EMBL/GenBank/DDBJ whole genome shotgun (WGS) entry which is preliminary data.</text>
</comment>
<feature type="transmembrane region" description="Helical" evidence="1">
    <location>
        <begin position="56"/>
        <end position="75"/>
    </location>
</feature>
<gene>
    <name evidence="2" type="ORF">A3A16_01700</name>
</gene>
<protein>
    <submittedName>
        <fullName evidence="2">Uncharacterized protein</fullName>
    </submittedName>
</protein>
<accession>A0A1G1ZNX2</accession>
<reference evidence="2 3" key="1">
    <citation type="journal article" date="2016" name="Nat. Commun.">
        <title>Thousands of microbial genomes shed light on interconnected biogeochemical processes in an aquifer system.</title>
        <authorList>
            <person name="Anantharaman K."/>
            <person name="Brown C.T."/>
            <person name="Hug L.A."/>
            <person name="Sharon I."/>
            <person name="Castelle C.J."/>
            <person name="Probst A.J."/>
            <person name="Thomas B.C."/>
            <person name="Singh A."/>
            <person name="Wilkins M.J."/>
            <person name="Karaoz U."/>
            <person name="Brodie E.L."/>
            <person name="Williams K.H."/>
            <person name="Hubbard S.S."/>
            <person name="Banfield J.F."/>
        </authorList>
    </citation>
    <scope>NUCLEOTIDE SEQUENCE [LARGE SCALE GENOMIC DNA]</scope>
</reference>
<evidence type="ECO:0000256" key="1">
    <source>
        <dbReference type="SAM" id="Phobius"/>
    </source>
</evidence>
<feature type="transmembrane region" description="Helical" evidence="1">
    <location>
        <begin position="81"/>
        <end position="100"/>
    </location>
</feature>
<feature type="transmembrane region" description="Helical" evidence="1">
    <location>
        <begin position="193"/>
        <end position="225"/>
    </location>
</feature>
<keyword evidence="1" id="KW-0812">Transmembrane</keyword>
<feature type="transmembrane region" description="Helical" evidence="1">
    <location>
        <begin position="120"/>
        <end position="141"/>
    </location>
</feature>
<keyword evidence="1" id="KW-1133">Transmembrane helix</keyword>
<evidence type="ECO:0000313" key="2">
    <source>
        <dbReference type="EMBL" id="OGY65557.1"/>
    </source>
</evidence>
<keyword evidence="1" id="KW-0472">Membrane</keyword>
<name>A0A1G1ZNX2_9BACT</name>
<proteinExistence type="predicted"/>
<dbReference type="STRING" id="1798407.A3A16_01700"/>
<dbReference type="EMBL" id="MHJJ01000008">
    <property type="protein sequence ID" value="OGY65557.1"/>
    <property type="molecule type" value="Genomic_DNA"/>
</dbReference>
<feature type="transmembrane region" description="Helical" evidence="1">
    <location>
        <begin position="32"/>
        <end position="51"/>
    </location>
</feature>
<dbReference type="Proteomes" id="UP000177942">
    <property type="component" value="Unassembled WGS sequence"/>
</dbReference>
<evidence type="ECO:0000313" key="3">
    <source>
        <dbReference type="Proteomes" id="UP000177942"/>
    </source>
</evidence>
<dbReference type="AlphaFoldDB" id="A0A1G1ZNX2"/>
<organism evidence="2 3">
    <name type="scientific">Candidatus Harrisonbacteria bacterium RIFCSPLOWO2_01_FULL_44_18</name>
    <dbReference type="NCBI Taxonomy" id="1798407"/>
    <lineage>
        <taxon>Bacteria</taxon>
        <taxon>Candidatus Harrisoniibacteriota</taxon>
    </lineage>
</organism>
<sequence length="248" mass="27497">MKLTGLSVVATAAALFFGYAVFIFSPLNFKSLALLIAGVILFLIIFIFQALLIRNLYVQAGVCFLEMIAIITPFYKSLSLLTISAAAAVFFMLFTAGLNARRREKNTLKIDFPLMSKPTVSQAATALILFGVAIYAASLSFQDVVNFVIKSGEPILQNFTTQFMPIVPKATFAQAQNLISSKLMELPENIKKYIILGFGVTAFFTIKSLFFIINWLVAIFSSFIYKILLATKFIKVVPEETTKETISF</sequence>